<dbReference type="CDD" id="cd06308">
    <property type="entry name" value="PBP1_sensor_kinase-like"/>
    <property type="match status" value="1"/>
</dbReference>
<dbReference type="Gene3D" id="3.40.50.2300">
    <property type="match status" value="2"/>
</dbReference>
<comment type="caution">
    <text evidence="6">The sequence shown here is derived from an EMBL/GenBank/DDBJ whole genome shotgun (WGS) entry which is preliminary data.</text>
</comment>
<dbReference type="Proteomes" id="UP001494588">
    <property type="component" value="Unassembled WGS sequence"/>
</dbReference>
<evidence type="ECO:0000259" key="5">
    <source>
        <dbReference type="Pfam" id="PF13407"/>
    </source>
</evidence>
<sequence length="314" mass="33591">MKLKTAIRSAATIVAAAAVAAYALNASADDKIVIGFSQSTLNHPWRVAQTEGNKKYAAEHYPDVKLIVTDGQNNASKQTSDVEALMAQGIKVLMISPLTSQALTPVVKEAMNHGIKVVTLDRRVNTPVTSHVGPEDLPIGRQAGELIAKKLNGKGQIVELGGTAGASVAIDRDKGFREAISKYPGIKVIAFQNCDFLREPAMKFMEDQIQRFKPGEINAVYAHNDEMALGAIQALEAAGRLKDVVVVGIDGQNNAIQSVADGKLTATFIYPFVAPEGIQTAYKVAKGESVPKDIKLQSTMITKDNASQYIGKGF</sequence>
<dbReference type="PANTHER" id="PTHR46847">
    <property type="entry name" value="D-ALLOSE-BINDING PERIPLASMIC PROTEIN-RELATED"/>
    <property type="match status" value="1"/>
</dbReference>
<evidence type="ECO:0000313" key="6">
    <source>
        <dbReference type="EMBL" id="MEM5289068.1"/>
    </source>
</evidence>
<protein>
    <submittedName>
        <fullName evidence="6">Substrate-binding domain-containing protein</fullName>
    </submittedName>
</protein>
<evidence type="ECO:0000313" key="7">
    <source>
        <dbReference type="Proteomes" id="UP001494588"/>
    </source>
</evidence>
<evidence type="ECO:0000256" key="4">
    <source>
        <dbReference type="SAM" id="SignalP"/>
    </source>
</evidence>
<evidence type="ECO:0000256" key="2">
    <source>
        <dbReference type="ARBA" id="ARBA00007639"/>
    </source>
</evidence>
<dbReference type="InterPro" id="IPR028082">
    <property type="entry name" value="Peripla_BP_I"/>
</dbReference>
<name>A0ABU9QI19_9BURK</name>
<feature type="signal peptide" evidence="4">
    <location>
        <begin position="1"/>
        <end position="28"/>
    </location>
</feature>
<keyword evidence="7" id="KW-1185">Reference proteome</keyword>
<gene>
    <name evidence="6" type="ORF">V4C55_25370</name>
</gene>
<dbReference type="EMBL" id="JAZHGC010000023">
    <property type="protein sequence ID" value="MEM5289068.1"/>
    <property type="molecule type" value="Genomic_DNA"/>
</dbReference>
<dbReference type="PANTHER" id="PTHR46847:SF3">
    <property type="entry name" value="GALACTOFURANOSE-BINDING PROTEIN YTFQ"/>
    <property type="match status" value="1"/>
</dbReference>
<accession>A0ABU9QI19</accession>
<organism evidence="6 7">
    <name type="scientific">Paraburkholderia sabiae</name>
    <dbReference type="NCBI Taxonomy" id="273251"/>
    <lineage>
        <taxon>Bacteria</taxon>
        <taxon>Pseudomonadati</taxon>
        <taxon>Pseudomonadota</taxon>
        <taxon>Betaproteobacteria</taxon>
        <taxon>Burkholderiales</taxon>
        <taxon>Burkholderiaceae</taxon>
        <taxon>Paraburkholderia</taxon>
    </lineage>
</organism>
<feature type="domain" description="Periplasmic binding protein" evidence="5">
    <location>
        <begin position="34"/>
        <end position="288"/>
    </location>
</feature>
<feature type="chain" id="PRO_5046435073" evidence="4">
    <location>
        <begin position="29"/>
        <end position="314"/>
    </location>
</feature>
<dbReference type="RefSeq" id="WP_201656533.1">
    <property type="nucleotide sequence ID" value="NZ_CAJHCS010000025.1"/>
</dbReference>
<evidence type="ECO:0000256" key="3">
    <source>
        <dbReference type="ARBA" id="ARBA00022729"/>
    </source>
</evidence>
<evidence type="ECO:0000256" key="1">
    <source>
        <dbReference type="ARBA" id="ARBA00004196"/>
    </source>
</evidence>
<comment type="similarity">
    <text evidence="2">Belongs to the bacterial solute-binding protein 2 family.</text>
</comment>
<keyword evidence="3 4" id="KW-0732">Signal</keyword>
<comment type="subcellular location">
    <subcellularLocation>
        <location evidence="1">Cell envelope</location>
    </subcellularLocation>
</comment>
<proteinExistence type="inferred from homology"/>
<dbReference type="SUPFAM" id="SSF53822">
    <property type="entry name" value="Periplasmic binding protein-like I"/>
    <property type="match status" value="1"/>
</dbReference>
<reference evidence="6 7" key="1">
    <citation type="submission" date="2024-01" db="EMBL/GenBank/DDBJ databases">
        <title>The diversity of rhizobia nodulating Mimosa spp. in eleven states of Brazil covering several biomes is determined by host plant, location, and edaphic factors.</title>
        <authorList>
            <person name="Rouws L."/>
            <person name="Barauna A."/>
            <person name="Beukes C."/>
            <person name="De Faria S.M."/>
            <person name="Gross E."/>
            <person name="Dos Reis Junior F.B."/>
            <person name="Simon M."/>
            <person name="Maluk M."/>
            <person name="Odee D.W."/>
            <person name="Kenicer G."/>
            <person name="Young J.P.W."/>
            <person name="Reis V.M."/>
            <person name="Zilli J."/>
            <person name="James E.K."/>
        </authorList>
    </citation>
    <scope>NUCLEOTIDE SEQUENCE [LARGE SCALE GENOMIC DNA]</scope>
    <source>
        <strain evidence="6 7">JPY77</strain>
    </source>
</reference>
<dbReference type="InterPro" id="IPR025997">
    <property type="entry name" value="SBP_2_dom"/>
</dbReference>
<dbReference type="Pfam" id="PF13407">
    <property type="entry name" value="Peripla_BP_4"/>
    <property type="match status" value="1"/>
</dbReference>